<dbReference type="AlphaFoldDB" id="A0A1S8WYJ3"/>
<dbReference type="EMBL" id="KV893270">
    <property type="protein sequence ID" value="OON19481.1"/>
    <property type="molecule type" value="Genomic_DNA"/>
</dbReference>
<evidence type="ECO:0000256" key="3">
    <source>
        <dbReference type="ARBA" id="ARBA00023157"/>
    </source>
</evidence>
<keyword evidence="3" id="KW-1015">Disulfide bond</keyword>
<keyword evidence="5" id="KW-0393">Immunoglobulin domain</keyword>
<organism evidence="8 9">
    <name type="scientific">Opisthorchis viverrini</name>
    <name type="common">Southeast Asian liver fluke</name>
    <dbReference type="NCBI Taxonomy" id="6198"/>
    <lineage>
        <taxon>Eukaryota</taxon>
        <taxon>Metazoa</taxon>
        <taxon>Spiralia</taxon>
        <taxon>Lophotrochozoa</taxon>
        <taxon>Platyhelminthes</taxon>
        <taxon>Trematoda</taxon>
        <taxon>Digenea</taxon>
        <taxon>Opisthorchiida</taxon>
        <taxon>Opisthorchiata</taxon>
        <taxon>Opisthorchiidae</taxon>
        <taxon>Opisthorchis</taxon>
    </lineage>
</organism>
<accession>A0A1S8WYJ3</accession>
<keyword evidence="2" id="KW-0472">Membrane</keyword>
<evidence type="ECO:0000256" key="2">
    <source>
        <dbReference type="ARBA" id="ARBA00023136"/>
    </source>
</evidence>
<dbReference type="InterPro" id="IPR003599">
    <property type="entry name" value="Ig_sub"/>
</dbReference>
<dbReference type="Proteomes" id="UP000243686">
    <property type="component" value="Unassembled WGS sequence"/>
</dbReference>
<dbReference type="InterPro" id="IPR007110">
    <property type="entry name" value="Ig-like_dom"/>
</dbReference>
<protein>
    <recommendedName>
        <fullName evidence="7">Ig-like domain-containing protein</fullName>
    </recommendedName>
</protein>
<dbReference type="PANTHER" id="PTHR11640">
    <property type="entry name" value="NEPHRIN"/>
    <property type="match status" value="1"/>
</dbReference>
<dbReference type="InterPro" id="IPR013783">
    <property type="entry name" value="Ig-like_fold"/>
</dbReference>
<dbReference type="InterPro" id="IPR036179">
    <property type="entry name" value="Ig-like_dom_sf"/>
</dbReference>
<keyword evidence="9" id="KW-1185">Reference proteome</keyword>
<dbReference type="GO" id="GO:0050839">
    <property type="term" value="F:cell adhesion molecule binding"/>
    <property type="evidence" value="ECO:0007669"/>
    <property type="project" value="TreeGrafter"/>
</dbReference>
<feature type="region of interest" description="Disordered" evidence="6">
    <location>
        <begin position="219"/>
        <end position="240"/>
    </location>
</feature>
<sequence>MKYELLTLGETGLAVSETPAETYERRRKFPSNSFINCFPEGIFRPYCQTACTVRSCGLKLSYIEYMLDRYFRVLLFVIHQTISDTQPSVLLPYLNINGPVHQKSLVNETVRLRCHVTVLMSNHSSAVFTPKLDFQNQTPTKWYAITPDSLNPTVKLSVQWIKDGFGYDADALLHTFGGRYRMLGSSTKGDFTLTINELTFEDEGEYACQASLVLQNPKLWSSDRTEQDPQKRTPDNDTLRGSTITMLPMSLIKSETASVKIVVPPRKLELYQMVEVTYPNGTSDPRPKKNGHNEPLWIHVGETFHMQCHSDRSRPVAHLKWLINNCPVDEWASKRQDSGQWEENKMECHEKTVELIELAMLVEISTDKKPKQFTWKPWQGSNRRSQKV</sequence>
<evidence type="ECO:0000313" key="9">
    <source>
        <dbReference type="Proteomes" id="UP000243686"/>
    </source>
</evidence>
<name>A0A1S8WYJ3_OPIVI</name>
<evidence type="ECO:0000256" key="1">
    <source>
        <dbReference type="ARBA" id="ARBA00004479"/>
    </source>
</evidence>
<evidence type="ECO:0000259" key="7">
    <source>
        <dbReference type="PROSITE" id="PS50835"/>
    </source>
</evidence>
<evidence type="ECO:0000256" key="4">
    <source>
        <dbReference type="ARBA" id="ARBA00023180"/>
    </source>
</evidence>
<dbReference type="PANTHER" id="PTHR11640:SF31">
    <property type="entry name" value="IRREGULAR CHIASM C-ROUGHEST PROTEIN-RELATED"/>
    <property type="match status" value="1"/>
</dbReference>
<reference evidence="8 9" key="1">
    <citation type="submission" date="2015-03" db="EMBL/GenBank/DDBJ databases">
        <title>Draft genome of the nematode, Opisthorchis viverrini.</title>
        <authorList>
            <person name="Mitreva M."/>
        </authorList>
    </citation>
    <scope>NUCLEOTIDE SEQUENCE [LARGE SCALE GENOMIC DNA]</scope>
    <source>
        <strain evidence="8">Khon Kaen</strain>
    </source>
</reference>
<feature type="domain" description="Ig-like" evidence="7">
    <location>
        <begin position="87"/>
        <end position="211"/>
    </location>
</feature>
<evidence type="ECO:0000256" key="5">
    <source>
        <dbReference type="ARBA" id="ARBA00023319"/>
    </source>
</evidence>
<dbReference type="SMART" id="SM00409">
    <property type="entry name" value="IG"/>
    <property type="match status" value="1"/>
</dbReference>
<gene>
    <name evidence="8" type="ORF">X801_04652</name>
</gene>
<feature type="non-terminal residue" evidence="8">
    <location>
        <position position="388"/>
    </location>
</feature>
<dbReference type="PROSITE" id="PS50835">
    <property type="entry name" value="IG_LIKE"/>
    <property type="match status" value="1"/>
</dbReference>
<evidence type="ECO:0000256" key="6">
    <source>
        <dbReference type="SAM" id="MobiDB-lite"/>
    </source>
</evidence>
<proteinExistence type="predicted"/>
<dbReference type="InterPro" id="IPR051275">
    <property type="entry name" value="Cell_adhesion_signaling"/>
</dbReference>
<dbReference type="InterPro" id="IPR013106">
    <property type="entry name" value="Ig_V-set"/>
</dbReference>
<dbReference type="GO" id="GO:0005911">
    <property type="term" value="C:cell-cell junction"/>
    <property type="evidence" value="ECO:0007669"/>
    <property type="project" value="TreeGrafter"/>
</dbReference>
<dbReference type="GO" id="GO:0098609">
    <property type="term" value="P:cell-cell adhesion"/>
    <property type="evidence" value="ECO:0007669"/>
    <property type="project" value="TreeGrafter"/>
</dbReference>
<dbReference type="SUPFAM" id="SSF48726">
    <property type="entry name" value="Immunoglobulin"/>
    <property type="match status" value="1"/>
</dbReference>
<dbReference type="SMART" id="SM00406">
    <property type="entry name" value="IGv"/>
    <property type="match status" value="1"/>
</dbReference>
<evidence type="ECO:0000313" key="8">
    <source>
        <dbReference type="EMBL" id="OON19481.1"/>
    </source>
</evidence>
<comment type="subcellular location">
    <subcellularLocation>
        <location evidence="1">Membrane</location>
        <topology evidence="1">Single-pass type I membrane protein</topology>
    </subcellularLocation>
</comment>
<feature type="compositionally biased region" description="Basic and acidic residues" evidence="6">
    <location>
        <begin position="221"/>
        <end position="238"/>
    </location>
</feature>
<dbReference type="Gene3D" id="2.60.40.10">
    <property type="entry name" value="Immunoglobulins"/>
    <property type="match status" value="1"/>
</dbReference>
<dbReference type="GO" id="GO:0005886">
    <property type="term" value="C:plasma membrane"/>
    <property type="evidence" value="ECO:0007669"/>
    <property type="project" value="TreeGrafter"/>
</dbReference>
<keyword evidence="4" id="KW-0325">Glycoprotein</keyword>
<dbReference type="Pfam" id="PF07686">
    <property type="entry name" value="V-set"/>
    <property type="match status" value="1"/>
</dbReference>